<feature type="non-terminal residue" evidence="1">
    <location>
        <position position="432"/>
    </location>
</feature>
<organism evidence="1 2">
    <name type="scientific">Oleispira antarctica</name>
    <dbReference type="NCBI Taxonomy" id="188908"/>
    <lineage>
        <taxon>Bacteria</taxon>
        <taxon>Pseudomonadati</taxon>
        <taxon>Pseudomonadota</taxon>
        <taxon>Gammaproteobacteria</taxon>
        <taxon>Oceanospirillales</taxon>
        <taxon>Oceanospirillaceae</taxon>
        <taxon>Oleispira</taxon>
    </lineage>
</organism>
<protein>
    <recommendedName>
        <fullName evidence="3">DUF1588 domain-containing protein</fullName>
    </recommendedName>
</protein>
<evidence type="ECO:0000313" key="1">
    <source>
        <dbReference type="EMBL" id="OUS34490.1"/>
    </source>
</evidence>
<name>A0A1Y5HBX7_OLEAN</name>
<gene>
    <name evidence="1" type="ORF">A9R00_12485</name>
</gene>
<dbReference type="EMBL" id="MABE01000714">
    <property type="protein sequence ID" value="OUS34490.1"/>
    <property type="molecule type" value="Genomic_DNA"/>
</dbReference>
<accession>A0A1Y5HBX7</accession>
<feature type="non-terminal residue" evidence="1">
    <location>
        <position position="1"/>
    </location>
</feature>
<proteinExistence type="predicted"/>
<reference evidence="2" key="1">
    <citation type="journal article" date="2017" name="Proc. Natl. Acad. Sci. U.S.A.">
        <title>Simulation of Deepwater Horizon oil plume reveals substrate specialization within a complex community of hydrocarbon degraders.</title>
        <authorList>
            <person name="Hu P."/>
            <person name="Dubinsky E.A."/>
            <person name="Probst A.J."/>
            <person name="Wang J."/>
            <person name="Sieber C.M.K."/>
            <person name="Tom L.M."/>
            <person name="Gardinali P."/>
            <person name="Banfield J.F."/>
            <person name="Atlas R.M."/>
            <person name="Andersen G.L."/>
        </authorList>
    </citation>
    <scope>NUCLEOTIDE SEQUENCE [LARGE SCALE GENOMIC DNA]</scope>
</reference>
<dbReference type="AlphaFoldDB" id="A0A1Y5HBX7"/>
<sequence>DNADIQDGELDNSQTLAATQQRLLSRLYKASMNLNSTLPRNSWVNSVKEDGQAGLESSVDKMMNEDAFYDRLKEIYKPYLHTTSTASGSYVGTFGGDEDWHQTFSDNTKEKYARNASYNALNSGALELISYVAKTNRPFTEILTADYMLLNYFSARMLNRLDSVQFTPIEDAQYSDLAFSEDEYKKVKIEDVPLAGVLTSHAFIRQYPTTATNVNRHRSYHVFKQFLDTDIFEISGSRVETDDIASENPTMNNPTCTGCHNVMDPVSSTFRHWQRRDERNVTPKSWDQSQLLAPGFNGEIMPEDEGAPLQWLTQRITQDPRFARATVKTLFQAITGHVLLINPDQQAGQLANQRYNYQQSVIQQIASDFIDSNYNIKQLIKALIMSDYFNSETFVGGSSQLLPSERLIRKLKATLNDNSFSGSNTLLSSSVY</sequence>
<evidence type="ECO:0008006" key="3">
    <source>
        <dbReference type="Google" id="ProtNLM"/>
    </source>
</evidence>
<evidence type="ECO:0000313" key="2">
    <source>
        <dbReference type="Proteomes" id="UP000227088"/>
    </source>
</evidence>
<dbReference type="Proteomes" id="UP000227088">
    <property type="component" value="Unassembled WGS sequence"/>
</dbReference>
<comment type="caution">
    <text evidence="1">The sequence shown here is derived from an EMBL/GenBank/DDBJ whole genome shotgun (WGS) entry which is preliminary data.</text>
</comment>